<dbReference type="HOGENOM" id="CLU_023254_3_1_1"/>
<dbReference type="AlphaFoldDB" id="A0A0D2AUI0"/>
<name>A0A0D2AUI0_9EURO</name>
<dbReference type="Proteomes" id="UP000053328">
    <property type="component" value="Unassembled WGS sequence"/>
</dbReference>
<dbReference type="STRING" id="91928.A0A0D2AUI0"/>
<evidence type="ECO:0008006" key="3">
    <source>
        <dbReference type="Google" id="ProtNLM"/>
    </source>
</evidence>
<dbReference type="InterPro" id="IPR021858">
    <property type="entry name" value="Fun_TF"/>
</dbReference>
<dbReference type="PANTHER" id="PTHR37540">
    <property type="entry name" value="TRANSCRIPTION FACTOR (ACR-2), PUTATIVE-RELATED-RELATED"/>
    <property type="match status" value="1"/>
</dbReference>
<evidence type="ECO:0000313" key="2">
    <source>
        <dbReference type="Proteomes" id="UP000053328"/>
    </source>
</evidence>
<dbReference type="Pfam" id="PF11951">
    <property type="entry name" value="Fungal_trans_2"/>
    <property type="match status" value="1"/>
</dbReference>
<gene>
    <name evidence="1" type="ORF">PV08_11116</name>
</gene>
<dbReference type="OrthoDB" id="4158087at2759"/>
<dbReference type="RefSeq" id="XP_016230371.1">
    <property type="nucleotide sequence ID" value="XM_016385427.1"/>
</dbReference>
<dbReference type="GeneID" id="27338199"/>
<sequence length="456" mass="51581">MSDAGSRGQRFAFIDSSACNRLSSRLVRSHAMKGKNMGKRHHRRSRLDLDLRQHRLAAKAVPSGCALPTLNQWSAPLHSVSPFPIRATFQTRDAINRFFACVTEALLPPAICCSLDKVTSFWWRFLFVDQTAHHCTLALLCTLNGFFLGEPNVSHEALYHLSRAVSLVNEQLGTTKALSNSTLVVVNFLVVYEIVRESRNEAEIHLKGLQKMVDMRGGLASLEASEDALLVLKTDIDCALSYGTTPGFYRDRMSDVIWCLTSQGFSMIHCPIDSNPWFNELSPTLGQLLLEVVCIGQSFDKGYKLDPYMFQEFLVSLGYRLIHFHPLGDSNPRLESKVDQACHIGLTVYLTTLFLRRGNRCFLRYRLIAQQLKDIIETGLEGEHNDLMLWLLFIGGVSVLEDLDQAWLGLRIRQAAQSLEVNSWKGIQLCLTQFPWIGLLHNEAGEALWRRQEELL</sequence>
<dbReference type="PANTHER" id="PTHR37540:SF9">
    <property type="entry name" value="ZN(2)-C6 FUNGAL-TYPE DOMAIN-CONTAINING PROTEIN"/>
    <property type="match status" value="1"/>
</dbReference>
<keyword evidence="2" id="KW-1185">Reference proteome</keyword>
<protein>
    <recommendedName>
        <fullName evidence="3">Transcription factor domain-containing protein</fullName>
    </recommendedName>
</protein>
<dbReference type="VEuPathDB" id="FungiDB:PV08_11116"/>
<reference evidence="1 2" key="1">
    <citation type="submission" date="2015-01" db="EMBL/GenBank/DDBJ databases">
        <title>The Genome Sequence of Exophiala spinifera CBS89968.</title>
        <authorList>
            <consortium name="The Broad Institute Genomics Platform"/>
            <person name="Cuomo C."/>
            <person name="de Hoog S."/>
            <person name="Gorbushina A."/>
            <person name="Stielow B."/>
            <person name="Teixiera M."/>
            <person name="Abouelleil A."/>
            <person name="Chapman S.B."/>
            <person name="Priest M."/>
            <person name="Young S.K."/>
            <person name="Wortman J."/>
            <person name="Nusbaum C."/>
            <person name="Birren B."/>
        </authorList>
    </citation>
    <scope>NUCLEOTIDE SEQUENCE [LARGE SCALE GENOMIC DNA]</scope>
    <source>
        <strain evidence="1 2">CBS 89968</strain>
    </source>
</reference>
<proteinExistence type="predicted"/>
<evidence type="ECO:0000313" key="1">
    <source>
        <dbReference type="EMBL" id="KIW10155.1"/>
    </source>
</evidence>
<dbReference type="EMBL" id="KN847500">
    <property type="protein sequence ID" value="KIW10155.1"/>
    <property type="molecule type" value="Genomic_DNA"/>
</dbReference>
<organism evidence="1 2">
    <name type="scientific">Exophiala spinifera</name>
    <dbReference type="NCBI Taxonomy" id="91928"/>
    <lineage>
        <taxon>Eukaryota</taxon>
        <taxon>Fungi</taxon>
        <taxon>Dikarya</taxon>
        <taxon>Ascomycota</taxon>
        <taxon>Pezizomycotina</taxon>
        <taxon>Eurotiomycetes</taxon>
        <taxon>Chaetothyriomycetidae</taxon>
        <taxon>Chaetothyriales</taxon>
        <taxon>Herpotrichiellaceae</taxon>
        <taxon>Exophiala</taxon>
    </lineage>
</organism>
<accession>A0A0D2AUI0</accession>